<dbReference type="AlphaFoldDB" id="A0A272EYX0"/>
<dbReference type="Pfam" id="PF13466">
    <property type="entry name" value="STAS_2"/>
    <property type="match status" value="1"/>
</dbReference>
<name>A0A272EYX0_9RHOO</name>
<dbReference type="InterPro" id="IPR036513">
    <property type="entry name" value="STAS_dom_sf"/>
</dbReference>
<dbReference type="Proteomes" id="UP000216107">
    <property type="component" value="Unassembled WGS sequence"/>
</dbReference>
<reference evidence="2 5" key="1">
    <citation type="submission" date="2016-08" db="EMBL/GenBank/DDBJ databases">
        <title>Candidatus Dactylopiibacterium carminicum genome sequence.</title>
        <authorList>
            <person name="Ramirez-Puebla S.T."/>
            <person name="Ormeno-Orrillo E."/>
            <person name="Vera-Ponce De Leon A."/>
            <person name="Luis L."/>
            <person name="Sanchez-Flores A."/>
            <person name="Monica R."/>
            <person name="Martinez-Romero E."/>
        </authorList>
    </citation>
    <scope>NUCLEOTIDE SEQUENCE [LARGE SCALE GENOMIC DNA]</scope>
    <source>
        <strain evidence="2">END1</strain>
    </source>
</reference>
<dbReference type="EMBL" id="MDUX01000001">
    <property type="protein sequence ID" value="KAF7600810.1"/>
    <property type="molecule type" value="Genomic_DNA"/>
</dbReference>
<dbReference type="InterPro" id="IPR058548">
    <property type="entry name" value="MlaB-like_STAS"/>
</dbReference>
<dbReference type="SUPFAM" id="SSF52091">
    <property type="entry name" value="SpoIIaa-like"/>
    <property type="match status" value="1"/>
</dbReference>
<dbReference type="EMBL" id="NMRN01000001">
    <property type="protein sequence ID" value="PAS95309.1"/>
    <property type="molecule type" value="Genomic_DNA"/>
</dbReference>
<protein>
    <submittedName>
        <fullName evidence="2">STAS domain-containing protein</fullName>
    </submittedName>
</protein>
<evidence type="ECO:0000313" key="3">
    <source>
        <dbReference type="EMBL" id="PAS95309.1"/>
    </source>
</evidence>
<feature type="domain" description="STAS" evidence="1">
    <location>
        <begin position="1"/>
        <end position="64"/>
    </location>
</feature>
<dbReference type="PROSITE" id="PS50801">
    <property type="entry name" value="STAS"/>
    <property type="match status" value="1"/>
</dbReference>
<evidence type="ECO:0000313" key="5">
    <source>
        <dbReference type="Proteomes" id="UP000623509"/>
    </source>
</evidence>
<evidence type="ECO:0000259" key="1">
    <source>
        <dbReference type="PROSITE" id="PS50801"/>
    </source>
</evidence>
<dbReference type="Gene3D" id="3.30.750.24">
    <property type="entry name" value="STAS domain"/>
    <property type="match status" value="1"/>
</dbReference>
<dbReference type="Proteomes" id="UP000623509">
    <property type="component" value="Unassembled WGS sequence"/>
</dbReference>
<evidence type="ECO:0000313" key="4">
    <source>
        <dbReference type="Proteomes" id="UP000216107"/>
    </source>
</evidence>
<dbReference type="OrthoDB" id="8527158at2"/>
<sequence>MDLSGITRIDTAGVQLLLQLSLTAQRTDARLDLHAPSLVVRELVSFYRLEGPIFQPDHEDGNTP</sequence>
<reference evidence="3 4" key="2">
    <citation type="submission" date="2017-07" db="EMBL/GenBank/DDBJ databases">
        <title>Candidatus Dactylopiibacterium carminicum, a nitrogen-fixing symbiont of the cochineal insect Dactylopius coccus and Dactylopius opuntiae (Hemiptera: Coccoidea: Dactylopiidae).</title>
        <authorList>
            <person name="Vera A."/>
        </authorList>
    </citation>
    <scope>NUCLEOTIDE SEQUENCE [LARGE SCALE GENOMIC DNA]</scope>
    <source>
        <strain evidence="3 4">NFDCM</strain>
    </source>
</reference>
<proteinExistence type="predicted"/>
<dbReference type="InterPro" id="IPR002645">
    <property type="entry name" value="STAS_dom"/>
</dbReference>
<organism evidence="3 4">
    <name type="scientific">Candidatus Dactylopiibacterium carminicum</name>
    <dbReference type="NCBI Taxonomy" id="857335"/>
    <lineage>
        <taxon>Bacteria</taxon>
        <taxon>Pseudomonadati</taxon>
        <taxon>Pseudomonadota</taxon>
        <taxon>Betaproteobacteria</taxon>
        <taxon>Rhodocyclales</taxon>
        <taxon>Rhodocyclaceae</taxon>
        <taxon>Candidatus Dactylopiibacterium</taxon>
    </lineage>
</organism>
<accession>A0A272EYX0</accession>
<gene>
    <name evidence="2" type="ORF">BGI27_00200</name>
    <name evidence="3" type="ORF">CGU29_00235</name>
</gene>
<comment type="caution">
    <text evidence="3">The sequence shown here is derived from an EMBL/GenBank/DDBJ whole genome shotgun (WGS) entry which is preliminary data.</text>
</comment>
<dbReference type="RefSeq" id="WP_095522919.1">
    <property type="nucleotide sequence ID" value="NZ_MDUX01000001.1"/>
</dbReference>
<keyword evidence="5" id="KW-1185">Reference proteome</keyword>
<evidence type="ECO:0000313" key="2">
    <source>
        <dbReference type="EMBL" id="KAF7600810.1"/>
    </source>
</evidence>